<evidence type="ECO:0000313" key="3">
    <source>
        <dbReference type="Proteomes" id="UP000275394"/>
    </source>
</evidence>
<keyword evidence="1" id="KW-0472">Membrane</keyword>
<protein>
    <submittedName>
        <fullName evidence="2">Uncharacterized protein</fullName>
    </submittedName>
</protein>
<accession>A0A3N2DKM9</accession>
<dbReference type="Proteomes" id="UP000275394">
    <property type="component" value="Unassembled WGS sequence"/>
</dbReference>
<name>A0A3N2DKM9_9GAMM</name>
<reference evidence="2 3" key="1">
    <citation type="submission" date="2018-11" db="EMBL/GenBank/DDBJ databases">
        <title>Genomic Encyclopedia of Type Strains, Phase IV (KMG-IV): sequencing the most valuable type-strain genomes for metagenomic binning, comparative biology and taxonomic classification.</title>
        <authorList>
            <person name="Goeker M."/>
        </authorList>
    </citation>
    <scope>NUCLEOTIDE SEQUENCE [LARGE SCALE GENOMIC DNA]</scope>
    <source>
        <strain evidence="2 3">DSM 100316</strain>
    </source>
</reference>
<keyword evidence="3" id="KW-1185">Reference proteome</keyword>
<keyword evidence="1" id="KW-1133">Transmembrane helix</keyword>
<evidence type="ECO:0000313" key="2">
    <source>
        <dbReference type="EMBL" id="ROS00354.1"/>
    </source>
</evidence>
<dbReference type="AlphaFoldDB" id="A0A3N2DKM9"/>
<organism evidence="2 3">
    <name type="scientific">Sinobacterium caligoides</name>
    <dbReference type="NCBI Taxonomy" id="933926"/>
    <lineage>
        <taxon>Bacteria</taxon>
        <taxon>Pseudomonadati</taxon>
        <taxon>Pseudomonadota</taxon>
        <taxon>Gammaproteobacteria</taxon>
        <taxon>Cellvibrionales</taxon>
        <taxon>Spongiibacteraceae</taxon>
        <taxon>Sinobacterium</taxon>
    </lineage>
</organism>
<comment type="caution">
    <text evidence="2">The sequence shown here is derived from an EMBL/GenBank/DDBJ whole genome shotgun (WGS) entry which is preliminary data.</text>
</comment>
<keyword evidence="1" id="KW-0812">Transmembrane</keyword>
<proteinExistence type="predicted"/>
<dbReference type="EMBL" id="RKHR01000005">
    <property type="protein sequence ID" value="ROS00354.1"/>
    <property type="molecule type" value="Genomic_DNA"/>
</dbReference>
<feature type="transmembrane region" description="Helical" evidence="1">
    <location>
        <begin position="27"/>
        <end position="49"/>
    </location>
</feature>
<gene>
    <name evidence="2" type="ORF">EDC56_3005</name>
</gene>
<dbReference type="RefSeq" id="WP_162844202.1">
    <property type="nucleotide sequence ID" value="NZ_RKHR01000005.1"/>
</dbReference>
<evidence type="ECO:0000256" key="1">
    <source>
        <dbReference type="SAM" id="Phobius"/>
    </source>
</evidence>
<sequence length="50" mass="5256">MAILLASLLLIVISSHAYNILGLDCCLVILMTTLLIATLAPAILFLMGLA</sequence>